<dbReference type="CDD" id="cd00063">
    <property type="entry name" value="FN3"/>
    <property type="match status" value="2"/>
</dbReference>
<dbReference type="InterPro" id="IPR003961">
    <property type="entry name" value="FN3_dom"/>
</dbReference>
<dbReference type="SMART" id="SM00220">
    <property type="entry name" value="S_TKc"/>
    <property type="match status" value="1"/>
</dbReference>
<dbReference type="PROSITE" id="PS50853">
    <property type="entry name" value="FN3"/>
    <property type="match status" value="3"/>
</dbReference>
<reference evidence="5" key="1">
    <citation type="submission" date="2022-10" db="EMBL/GenBank/DDBJ databases">
        <title>Novel sulphate-reducing endosymbionts in the free-living metamonad Anaeramoeba.</title>
        <authorList>
            <person name="Jerlstrom-Hultqvist J."/>
            <person name="Cepicka I."/>
            <person name="Gallot-Lavallee L."/>
            <person name="Salas-Leiva D."/>
            <person name="Curtis B.A."/>
            <person name="Zahonova K."/>
            <person name="Pipaliya S."/>
            <person name="Dacks J."/>
            <person name="Roger A.J."/>
        </authorList>
    </citation>
    <scope>NUCLEOTIDE SEQUENCE</scope>
    <source>
        <strain evidence="5">BMAN</strain>
    </source>
</reference>
<dbReference type="PANTHER" id="PTHR35580:SF1">
    <property type="entry name" value="PHYTASE-LIKE DOMAIN-CONTAINING PROTEIN"/>
    <property type="match status" value="1"/>
</dbReference>
<dbReference type="InterPro" id="IPR036116">
    <property type="entry name" value="FN3_sf"/>
</dbReference>
<dbReference type="EMBL" id="JAPDFW010000071">
    <property type="protein sequence ID" value="KAJ5073953.1"/>
    <property type="molecule type" value="Genomic_DNA"/>
</dbReference>
<dbReference type="InterPro" id="IPR013783">
    <property type="entry name" value="Ig-like_fold"/>
</dbReference>
<evidence type="ECO:0000256" key="2">
    <source>
        <dbReference type="SAM" id="Phobius"/>
    </source>
</evidence>
<keyword evidence="6" id="KW-1185">Reference proteome</keyword>
<keyword evidence="5" id="KW-0808">Transferase</keyword>
<dbReference type="Gene3D" id="1.10.510.10">
    <property type="entry name" value="Transferase(Phosphotransferase) domain 1"/>
    <property type="match status" value="1"/>
</dbReference>
<proteinExistence type="predicted"/>
<sequence length="1622" mass="184683">MISNYFIFAFFLLFFLFSIIKTLTLTENKLIYPTFANEKTNEKTNEIYNDHPIFFSKSTFFLSSTELLDRIELDSGDLINLRIRADGAIVGINKFSREMYVSSAPFAYTDDFEEVEVIYNLNKEIDNNNFNKEIDNNNFNKEIDNNNFDKKIDNNNFDKEIELNNFDKETELNNLNKEIDNNNFDKEIELNNFDKEIDNNNFDKEIDNNNLNKEIELNNLNKEIDNNNFDKEIENNNLDKEIELNNFDKEIELNNFDKEIDNNNLDKEIDNNNLDKEIELNNFDKEIHLNNTFSIKNKIQFLSLSKNSSKKSLIVDPLVYSSFFGGHSDDVVTAFQLSPELNEFSFLIAGVTQSMNFPIENNIDSMSEPHNEIPVAFITHMNYKGIMSFSTLFGPLSQSETQHVIPTGVFHDLDGNHWVTGYTSISDIPTSINSLSNKTHNSITSGFILQLSKHGNHLMYSTLFGGDHDSSATKIYGLGYSRNFGPIIAGITNSTSLLNGVTNLADSEDTNSAFIAFLEISPETSFISHIIKIGESNNSEFRSLAVFEENGIQNYTNIVAAGTTDYPNLSTYPQIDGDFPTGTAGFMCRFNISYSPFSIIEKVCDYIGTNASFVDDSICAVTLDIGYSGSLIDSYFISGSTKNYENFTGNFVFASTNLTSLAPHYDFNASVGYALRASKNGHLNYSILVGCKDADTYITSTSFHLSNILSISGVTSCDMNMNNSVWNDINKDELKNYSTKSFVLKVNITQIEQSTQNETLEQFIIWSSYIDPYLSDHPRNQFSTIQLDYSGNIYSIFNIPSGITTNLTTTIDAYQDTSPGGTSIFIQVFGGFECEIGSYSSSAKNICIPCEAGHYSNKINMPECKLCSENENQPFMGSIECLGCLNTTNEKGKTDCVNSHAPYMPTIWVNETGEDEIKVQWISPNMSSDNISFNLRIFSDSIDIYFFVQNCTLIDNNTCETEFDGLYQDTSYYISIQSILNTGTESLVGSWTATILETTYGPPYRINPSSIKQNYDKNTEFVSWDPPFDNNQEIFGYILTYGIRSRDRGTFEMNSVASQNPNVTIRNLKPNQTYYLDIFAINRGGTGPSLRDAGVMFLSGYSAPAPVEIFQKTFDTDGLLLSWNPPENYGSNISNYRYQLKNKPGSMKNISNDTTEYLVSECDEQCTVTIQAANQFGWSDENYKDFQMEKASKTISYVLIGITVGLAVIIIVLVATRSKIKNTRRKKAIRSRMKRMKKNFDKHVLHKLVPQQETWFFEAFRPDLVFDITSDIETKMYVRQGDHIVILNEHVSGGLVFCKQTSKSEIEILEYLWKKYLELPMAFPMIQFIGGTEKQPGHNRKRSIKRKKQFDNVPQNDPLELSSETDSDSDQIDSIQINDNLEKIQENSLKDSSKQMKIFPEMKKKTMIISVQYFPMSLYDYLHIRKERKQAFQEDEKIWIAFNLAKAIQFIHSCFVIHRDIKPKNIMIGTDGFLRVVDFNTAVKLRKGQAVFRGPRVGTLEYFDDAPSYHFDPKTGQSHFLYTYAHDIYSYGRVLQDLYFDDSDVGFEIVSLKDKFHTSSEFDVDSDTPNDELLGKNISQGTEVDRIMMIIIDSCLANPKIRTNWNDILQNLQPFVKTIFKI</sequence>
<evidence type="ECO:0000259" key="3">
    <source>
        <dbReference type="PROSITE" id="PS50011"/>
    </source>
</evidence>
<keyword evidence="2" id="KW-0812">Transmembrane</keyword>
<feature type="region of interest" description="Disordered" evidence="1">
    <location>
        <begin position="1333"/>
        <end position="1371"/>
    </location>
</feature>
<accession>A0A9Q0LJI9</accession>
<evidence type="ECO:0000313" key="6">
    <source>
        <dbReference type="Proteomes" id="UP001149090"/>
    </source>
</evidence>
<name>A0A9Q0LJI9_ANAIG</name>
<dbReference type="PANTHER" id="PTHR35580">
    <property type="entry name" value="CELL SURFACE GLYCOPROTEIN (S-LAYER PROTEIN)-LIKE PROTEIN"/>
    <property type="match status" value="1"/>
</dbReference>
<dbReference type="PROSITE" id="PS50011">
    <property type="entry name" value="PROTEIN_KINASE_DOM"/>
    <property type="match status" value="1"/>
</dbReference>
<keyword evidence="2" id="KW-0472">Membrane</keyword>
<dbReference type="Pfam" id="PF00041">
    <property type="entry name" value="fn3"/>
    <property type="match status" value="1"/>
</dbReference>
<feature type="domain" description="Protein kinase" evidence="3">
    <location>
        <begin position="1323"/>
        <end position="1616"/>
    </location>
</feature>
<dbReference type="CDD" id="cd00180">
    <property type="entry name" value="PKc"/>
    <property type="match status" value="1"/>
</dbReference>
<dbReference type="InterPro" id="IPR008271">
    <property type="entry name" value="Ser/Thr_kinase_AS"/>
</dbReference>
<keyword evidence="2" id="KW-1133">Transmembrane helix</keyword>
<dbReference type="SUPFAM" id="SSF56112">
    <property type="entry name" value="Protein kinase-like (PK-like)"/>
    <property type="match status" value="1"/>
</dbReference>
<dbReference type="InterPro" id="IPR052918">
    <property type="entry name" value="Motility_Chemotaxis_Reg"/>
</dbReference>
<feature type="domain" description="Fibronectin type-III" evidence="4">
    <location>
        <begin position="1002"/>
        <end position="1100"/>
    </location>
</feature>
<keyword evidence="5" id="KW-0418">Kinase</keyword>
<gene>
    <name evidence="5" type="ORF">M0811_08226</name>
</gene>
<evidence type="ECO:0000256" key="1">
    <source>
        <dbReference type="SAM" id="MobiDB-lite"/>
    </source>
</evidence>
<dbReference type="InterPro" id="IPR011009">
    <property type="entry name" value="Kinase-like_dom_sf"/>
</dbReference>
<dbReference type="Pfam" id="PF00069">
    <property type="entry name" value="Pkinase"/>
    <property type="match status" value="1"/>
</dbReference>
<dbReference type="SMART" id="SM00060">
    <property type="entry name" value="FN3"/>
    <property type="match status" value="3"/>
</dbReference>
<organism evidence="5 6">
    <name type="scientific">Anaeramoeba ignava</name>
    <name type="common">Anaerobic marine amoeba</name>
    <dbReference type="NCBI Taxonomy" id="1746090"/>
    <lineage>
        <taxon>Eukaryota</taxon>
        <taxon>Metamonada</taxon>
        <taxon>Anaeramoebidae</taxon>
        <taxon>Anaeramoeba</taxon>
    </lineage>
</organism>
<feature type="transmembrane region" description="Helical" evidence="2">
    <location>
        <begin position="1195"/>
        <end position="1216"/>
    </location>
</feature>
<dbReference type="Proteomes" id="UP001149090">
    <property type="component" value="Unassembled WGS sequence"/>
</dbReference>
<dbReference type="SUPFAM" id="SSF49265">
    <property type="entry name" value="Fibronectin type III"/>
    <property type="match status" value="2"/>
</dbReference>
<dbReference type="GO" id="GO:0004672">
    <property type="term" value="F:protein kinase activity"/>
    <property type="evidence" value="ECO:0007669"/>
    <property type="project" value="InterPro"/>
</dbReference>
<feature type="domain" description="Fibronectin type-III" evidence="4">
    <location>
        <begin position="901"/>
        <end position="1001"/>
    </location>
</feature>
<dbReference type="OrthoDB" id="114660at2759"/>
<evidence type="ECO:0000259" key="4">
    <source>
        <dbReference type="PROSITE" id="PS50853"/>
    </source>
</evidence>
<dbReference type="SMART" id="SM01411">
    <property type="entry name" value="Ephrin_rec_like"/>
    <property type="match status" value="1"/>
</dbReference>
<dbReference type="GO" id="GO:0005524">
    <property type="term" value="F:ATP binding"/>
    <property type="evidence" value="ECO:0007669"/>
    <property type="project" value="InterPro"/>
</dbReference>
<protein>
    <submittedName>
        <fullName evidence="5">Mitogen-activated protein kinase kinase kinase 20-related</fullName>
    </submittedName>
</protein>
<dbReference type="InterPro" id="IPR000719">
    <property type="entry name" value="Prot_kinase_dom"/>
</dbReference>
<feature type="domain" description="Fibronectin type-III" evidence="4">
    <location>
        <begin position="1103"/>
        <end position="1191"/>
    </location>
</feature>
<evidence type="ECO:0000313" key="5">
    <source>
        <dbReference type="EMBL" id="KAJ5073953.1"/>
    </source>
</evidence>
<dbReference type="Gene3D" id="2.60.40.10">
    <property type="entry name" value="Immunoglobulins"/>
    <property type="match status" value="2"/>
</dbReference>
<comment type="caution">
    <text evidence="5">The sequence shown here is derived from an EMBL/GenBank/DDBJ whole genome shotgun (WGS) entry which is preliminary data.</text>
</comment>
<dbReference type="PROSITE" id="PS00108">
    <property type="entry name" value="PROTEIN_KINASE_ST"/>
    <property type="match status" value="1"/>
</dbReference>
<feature type="compositionally biased region" description="Basic residues" evidence="1">
    <location>
        <begin position="1337"/>
        <end position="1348"/>
    </location>
</feature>